<name>A0A4R9M044_9LEPT</name>
<gene>
    <name evidence="2" type="ORF">EHS15_08595</name>
</gene>
<accession>A0A4R9M044</accession>
<dbReference type="AlphaFoldDB" id="A0A4R9M044"/>
<reference evidence="2" key="1">
    <citation type="journal article" date="2019" name="PLoS Negl. Trop. Dis.">
        <title>Revisiting the worldwide diversity of Leptospira species in the environment.</title>
        <authorList>
            <person name="Vincent A.T."/>
            <person name="Schiettekatte O."/>
            <person name="Bourhy P."/>
            <person name="Veyrier F.J."/>
            <person name="Picardeau M."/>
        </authorList>
    </citation>
    <scope>NUCLEOTIDE SEQUENCE [LARGE SCALE GENOMIC DNA]</scope>
    <source>
        <strain evidence="2">201300427</strain>
    </source>
</reference>
<evidence type="ECO:0000256" key="1">
    <source>
        <dbReference type="SAM" id="Phobius"/>
    </source>
</evidence>
<dbReference type="Proteomes" id="UP000298058">
    <property type="component" value="Unassembled WGS sequence"/>
</dbReference>
<keyword evidence="1" id="KW-0472">Membrane</keyword>
<keyword evidence="1" id="KW-1133">Transmembrane helix</keyword>
<protein>
    <submittedName>
        <fullName evidence="2">Uncharacterized protein</fullName>
    </submittedName>
</protein>
<comment type="caution">
    <text evidence="2">The sequence shown here is derived from an EMBL/GenBank/DDBJ whole genome shotgun (WGS) entry which is preliminary data.</text>
</comment>
<dbReference type="RefSeq" id="WP_135760154.1">
    <property type="nucleotide sequence ID" value="NZ_RQHW01000031.1"/>
</dbReference>
<keyword evidence="3" id="KW-1185">Reference proteome</keyword>
<sequence>MSDKNQNTDKESQFAKFLDIQTQEAKNRELEIKSREFELQSSKEIRLKEIESANDIEKAEVEKIRIFAEAQNSSESRVFKIALLFIGTAIALLGLKSILSSGSSEE</sequence>
<evidence type="ECO:0000313" key="3">
    <source>
        <dbReference type="Proteomes" id="UP000298058"/>
    </source>
</evidence>
<organism evidence="2 3">
    <name type="scientific">Leptospira idonii</name>
    <dbReference type="NCBI Taxonomy" id="1193500"/>
    <lineage>
        <taxon>Bacteria</taxon>
        <taxon>Pseudomonadati</taxon>
        <taxon>Spirochaetota</taxon>
        <taxon>Spirochaetia</taxon>
        <taxon>Leptospirales</taxon>
        <taxon>Leptospiraceae</taxon>
        <taxon>Leptospira</taxon>
    </lineage>
</organism>
<proteinExistence type="predicted"/>
<feature type="transmembrane region" description="Helical" evidence="1">
    <location>
        <begin position="81"/>
        <end position="99"/>
    </location>
</feature>
<evidence type="ECO:0000313" key="2">
    <source>
        <dbReference type="EMBL" id="TGN19392.1"/>
    </source>
</evidence>
<keyword evidence="1" id="KW-0812">Transmembrane</keyword>
<dbReference type="EMBL" id="RQHW01000031">
    <property type="protein sequence ID" value="TGN19392.1"/>
    <property type="molecule type" value="Genomic_DNA"/>
</dbReference>